<feature type="compositionally biased region" description="Basic and acidic residues" evidence="5">
    <location>
        <begin position="266"/>
        <end position="284"/>
    </location>
</feature>
<evidence type="ECO:0000313" key="8">
    <source>
        <dbReference type="EMBL" id="GAU95560.1"/>
    </source>
</evidence>
<feature type="domain" description="PHD-type" evidence="7">
    <location>
        <begin position="287"/>
        <end position="406"/>
    </location>
</feature>
<proteinExistence type="predicted"/>
<feature type="compositionally biased region" description="Basic residues" evidence="5">
    <location>
        <begin position="609"/>
        <end position="619"/>
    </location>
</feature>
<dbReference type="Gene3D" id="3.30.40.10">
    <property type="entry name" value="Zinc/RING finger domain, C3HC4 (zinc finger)"/>
    <property type="match status" value="2"/>
</dbReference>
<dbReference type="InterPro" id="IPR051188">
    <property type="entry name" value="PHD-type_Zinc_Finger"/>
</dbReference>
<dbReference type="AlphaFoldDB" id="A0A1D1V3S2"/>
<keyword evidence="9" id="KW-1185">Reference proteome</keyword>
<keyword evidence="2 4" id="KW-0863">Zinc-finger</keyword>
<dbReference type="GO" id="GO:0008270">
    <property type="term" value="F:zinc ion binding"/>
    <property type="evidence" value="ECO:0007669"/>
    <property type="project" value="UniProtKB-KW"/>
</dbReference>
<evidence type="ECO:0000256" key="2">
    <source>
        <dbReference type="ARBA" id="ARBA00022771"/>
    </source>
</evidence>
<feature type="compositionally biased region" description="Basic residues" evidence="5">
    <location>
        <begin position="188"/>
        <end position="198"/>
    </location>
</feature>
<feature type="compositionally biased region" description="Basic residues" evidence="5">
    <location>
        <begin position="71"/>
        <end position="81"/>
    </location>
</feature>
<dbReference type="OrthoDB" id="512616at2759"/>
<accession>A0A1D1V3S2</accession>
<dbReference type="SMART" id="SM00184">
    <property type="entry name" value="RING"/>
    <property type="match status" value="1"/>
</dbReference>
<keyword evidence="1" id="KW-0479">Metal-binding</keyword>
<feature type="domain" description="RING-type" evidence="6">
    <location>
        <begin position="424"/>
        <end position="472"/>
    </location>
</feature>
<evidence type="ECO:0008006" key="10">
    <source>
        <dbReference type="Google" id="ProtNLM"/>
    </source>
</evidence>
<dbReference type="InterPro" id="IPR034732">
    <property type="entry name" value="EPHD"/>
</dbReference>
<dbReference type="GO" id="GO:0005634">
    <property type="term" value="C:nucleus"/>
    <property type="evidence" value="ECO:0007669"/>
    <property type="project" value="TreeGrafter"/>
</dbReference>
<evidence type="ECO:0000256" key="5">
    <source>
        <dbReference type="SAM" id="MobiDB-lite"/>
    </source>
</evidence>
<dbReference type="PROSITE" id="PS51805">
    <property type="entry name" value="EPHD"/>
    <property type="match status" value="1"/>
</dbReference>
<organism evidence="8 9">
    <name type="scientific">Ramazzottius varieornatus</name>
    <name type="common">Water bear</name>
    <name type="synonym">Tardigrade</name>
    <dbReference type="NCBI Taxonomy" id="947166"/>
    <lineage>
        <taxon>Eukaryota</taxon>
        <taxon>Metazoa</taxon>
        <taxon>Ecdysozoa</taxon>
        <taxon>Tardigrada</taxon>
        <taxon>Eutardigrada</taxon>
        <taxon>Parachela</taxon>
        <taxon>Hypsibioidea</taxon>
        <taxon>Ramazzottiidae</taxon>
        <taxon>Ramazzottius</taxon>
    </lineage>
</organism>
<reference evidence="8 9" key="1">
    <citation type="journal article" date="2016" name="Nat. Commun.">
        <title>Extremotolerant tardigrade genome and improved radiotolerance of human cultured cells by tardigrade-unique protein.</title>
        <authorList>
            <person name="Hashimoto T."/>
            <person name="Horikawa D.D."/>
            <person name="Saito Y."/>
            <person name="Kuwahara H."/>
            <person name="Kozuka-Hata H."/>
            <person name="Shin-I T."/>
            <person name="Minakuchi Y."/>
            <person name="Ohishi K."/>
            <person name="Motoyama A."/>
            <person name="Aizu T."/>
            <person name="Enomoto A."/>
            <person name="Kondo K."/>
            <person name="Tanaka S."/>
            <person name="Hara Y."/>
            <person name="Koshikawa S."/>
            <person name="Sagara H."/>
            <person name="Miura T."/>
            <person name="Yokobori S."/>
            <person name="Miyagawa K."/>
            <person name="Suzuki Y."/>
            <person name="Kubo T."/>
            <person name="Oyama M."/>
            <person name="Kohara Y."/>
            <person name="Fujiyama A."/>
            <person name="Arakawa K."/>
            <person name="Katayama T."/>
            <person name="Toyoda A."/>
            <person name="Kunieda T."/>
        </authorList>
    </citation>
    <scope>NUCLEOTIDE SEQUENCE [LARGE SCALE GENOMIC DNA]</scope>
    <source>
        <strain evidence="8 9">YOKOZUNA-1</strain>
    </source>
</reference>
<dbReference type="InterPro" id="IPR013083">
    <property type="entry name" value="Znf_RING/FYVE/PHD"/>
</dbReference>
<dbReference type="STRING" id="947166.A0A1D1V3S2"/>
<evidence type="ECO:0000256" key="1">
    <source>
        <dbReference type="ARBA" id="ARBA00022723"/>
    </source>
</evidence>
<dbReference type="InterPro" id="IPR001841">
    <property type="entry name" value="Znf_RING"/>
</dbReference>
<evidence type="ECO:0000256" key="3">
    <source>
        <dbReference type="ARBA" id="ARBA00022833"/>
    </source>
</evidence>
<evidence type="ECO:0000256" key="4">
    <source>
        <dbReference type="PROSITE-ProRule" id="PRU00175"/>
    </source>
</evidence>
<dbReference type="Proteomes" id="UP000186922">
    <property type="component" value="Unassembled WGS sequence"/>
</dbReference>
<evidence type="ECO:0000313" key="9">
    <source>
        <dbReference type="Proteomes" id="UP000186922"/>
    </source>
</evidence>
<name>A0A1D1V3S2_RAMVA</name>
<feature type="region of interest" description="Disordered" evidence="5">
    <location>
        <begin position="1"/>
        <end position="290"/>
    </location>
</feature>
<feature type="compositionally biased region" description="Polar residues" evidence="5">
    <location>
        <begin position="51"/>
        <end position="63"/>
    </location>
</feature>
<keyword evidence="3" id="KW-0862">Zinc</keyword>
<dbReference type="PANTHER" id="PTHR12420:SF42">
    <property type="entry name" value="G2_M PHASE-SPECIFIC E3 UBIQUITIN-PROTEIN LIGASE"/>
    <property type="match status" value="1"/>
</dbReference>
<dbReference type="Pfam" id="PF13771">
    <property type="entry name" value="zf-HC5HC2H"/>
    <property type="match status" value="1"/>
</dbReference>
<feature type="compositionally biased region" description="Polar residues" evidence="5">
    <location>
        <begin position="230"/>
        <end position="265"/>
    </location>
</feature>
<evidence type="ECO:0000259" key="7">
    <source>
        <dbReference type="PROSITE" id="PS51805"/>
    </source>
</evidence>
<feature type="compositionally biased region" description="Polar residues" evidence="5">
    <location>
        <begin position="28"/>
        <end position="44"/>
    </location>
</feature>
<feature type="region of interest" description="Disordered" evidence="5">
    <location>
        <begin position="592"/>
        <end position="619"/>
    </location>
</feature>
<sequence length="619" mass="69319">MARSQRAARSPSVIVISSDDEDCRPKKASTSPQNKPIKTPSSPSKFAAIMQNKSRNRSTSSESAKSDPPQRKKQTPIKKAQKLSTMRSARSEVVQRNRRPASPVKRSEIEPQNDPSPSSSNSSTGVGNQRSKRQRFRTDSESESSSPPPRRKPRRRFDRGSSDESDSEDDWPAPKTVAAKDPQQSEGRRKRGRPKKVTMNRGRSSDSQSSSSPSPAPSLPRTRYERKTRQPSQVDTSRPTRGAKPTSQRTPQKMPTTSARMSSEGTFRREEPPKESKAQPDGKKTPPPVCVLCERSEDDRVRYFRMDSQDDLHAHYLCMFTASNLSQTEDARVKKAGTICGFLCANVQKEKRRASRLHCKYCKKRGAAVGCAVKSCRASYHYPCGVENKCFYRFHGSFESFCPDHIPTKQFARPKDTKNVKKECVICLDEPDLKNKFDTLVTPCCNRALHRECLAGHAVNAGKHFLKCPSCNMVDNFKSFCEQVGIHVPNADATWMADEEAEREREDQEPEEDIPCAADDCMCPNGKTFDENVAGRDWNIEVCSNGCQKQMHAACMKHIGTKGKDQRHLCAECFDLEVMIEKRLGRKINLAQPARASQSGSPEIPMVRPTRRGRSSGAS</sequence>
<dbReference type="EMBL" id="BDGG01000003">
    <property type="protein sequence ID" value="GAU95560.1"/>
    <property type="molecule type" value="Genomic_DNA"/>
</dbReference>
<protein>
    <recommendedName>
        <fullName evidence="10">PHD-type domain-containing protein</fullName>
    </recommendedName>
</protein>
<dbReference type="PROSITE" id="PS50089">
    <property type="entry name" value="ZF_RING_2"/>
    <property type="match status" value="1"/>
</dbReference>
<evidence type="ECO:0000259" key="6">
    <source>
        <dbReference type="PROSITE" id="PS50089"/>
    </source>
</evidence>
<comment type="caution">
    <text evidence="8">The sequence shown here is derived from an EMBL/GenBank/DDBJ whole genome shotgun (WGS) entry which is preliminary data.</text>
</comment>
<gene>
    <name evidence="8" type="primary">RvY_07159-1</name>
    <name evidence="8" type="synonym">RvY_07159.1</name>
    <name evidence="8" type="ORF">RvY_07159</name>
</gene>
<dbReference type="PANTHER" id="PTHR12420">
    <property type="entry name" value="PHD FINGER PROTEIN"/>
    <property type="match status" value="1"/>
</dbReference>